<evidence type="ECO:0000313" key="3">
    <source>
        <dbReference type="Proteomes" id="UP000585474"/>
    </source>
</evidence>
<evidence type="ECO:0000313" key="2">
    <source>
        <dbReference type="EMBL" id="GFZ11052.1"/>
    </source>
</evidence>
<gene>
    <name evidence="2" type="ORF">Acr_22g0004500</name>
</gene>
<name>A0A7J0GJW3_9ERIC</name>
<sequence length="152" mass="16046">MKGMDIFCASQAATAIRLSSMDEASSSSSSSTAHLGGTSRAIDRHNPIIHDARRAGKSLPLVVCGSQTPPMAPIPYKLIHHKGRKTASSSSSSSKAKNDKSKKNANNKKSATDELIGRECDAVRKSSVKVGDFISPPGSTRYLLGEPGFIGF</sequence>
<keyword evidence="3" id="KW-1185">Reference proteome</keyword>
<comment type="caution">
    <text evidence="2">The sequence shown here is derived from an EMBL/GenBank/DDBJ whole genome shotgun (WGS) entry which is preliminary data.</text>
</comment>
<feature type="compositionally biased region" description="Low complexity" evidence="1">
    <location>
        <begin position="86"/>
        <end position="95"/>
    </location>
</feature>
<dbReference type="EMBL" id="BJWL01000022">
    <property type="protein sequence ID" value="GFZ11052.1"/>
    <property type="molecule type" value="Genomic_DNA"/>
</dbReference>
<feature type="compositionally biased region" description="Basic and acidic residues" evidence="1">
    <location>
        <begin position="41"/>
        <end position="51"/>
    </location>
</feature>
<protein>
    <submittedName>
        <fullName evidence="2">Uncharacterized protein</fullName>
    </submittedName>
</protein>
<proteinExistence type="predicted"/>
<dbReference type="AlphaFoldDB" id="A0A7J0GJW3"/>
<evidence type="ECO:0000256" key="1">
    <source>
        <dbReference type="SAM" id="MobiDB-lite"/>
    </source>
</evidence>
<reference evidence="2 3" key="1">
    <citation type="submission" date="2019-07" db="EMBL/GenBank/DDBJ databases">
        <title>De Novo Assembly of kiwifruit Actinidia rufa.</title>
        <authorList>
            <person name="Sugita-Konishi S."/>
            <person name="Sato K."/>
            <person name="Mori E."/>
            <person name="Abe Y."/>
            <person name="Kisaki G."/>
            <person name="Hamano K."/>
            <person name="Suezawa K."/>
            <person name="Otani M."/>
            <person name="Fukuda T."/>
            <person name="Manabe T."/>
            <person name="Gomi K."/>
            <person name="Tabuchi M."/>
            <person name="Akimitsu K."/>
            <person name="Kataoka I."/>
        </authorList>
    </citation>
    <scope>NUCLEOTIDE SEQUENCE [LARGE SCALE GENOMIC DNA]</scope>
    <source>
        <strain evidence="3">cv. Fuchu</strain>
    </source>
</reference>
<dbReference type="Proteomes" id="UP000585474">
    <property type="component" value="Unassembled WGS sequence"/>
</dbReference>
<dbReference type="OrthoDB" id="689350at2759"/>
<organism evidence="2 3">
    <name type="scientific">Actinidia rufa</name>
    <dbReference type="NCBI Taxonomy" id="165716"/>
    <lineage>
        <taxon>Eukaryota</taxon>
        <taxon>Viridiplantae</taxon>
        <taxon>Streptophyta</taxon>
        <taxon>Embryophyta</taxon>
        <taxon>Tracheophyta</taxon>
        <taxon>Spermatophyta</taxon>
        <taxon>Magnoliopsida</taxon>
        <taxon>eudicotyledons</taxon>
        <taxon>Gunneridae</taxon>
        <taxon>Pentapetalae</taxon>
        <taxon>asterids</taxon>
        <taxon>Ericales</taxon>
        <taxon>Actinidiaceae</taxon>
        <taxon>Actinidia</taxon>
    </lineage>
</organism>
<feature type="region of interest" description="Disordered" evidence="1">
    <location>
        <begin position="73"/>
        <end position="117"/>
    </location>
</feature>
<feature type="region of interest" description="Disordered" evidence="1">
    <location>
        <begin position="23"/>
        <end position="51"/>
    </location>
</feature>
<accession>A0A7J0GJW3</accession>